<sequence length="66" mass="7960">MLNPFCMNKSNLTFEFYCLADENHRQKFERYKKVLSIVEVVIRCDKVLKLDLGELKVRYLMQKTKT</sequence>
<dbReference type="EMBL" id="BPVZ01000003">
    <property type="protein sequence ID" value="GKU89870.1"/>
    <property type="molecule type" value="Genomic_DNA"/>
</dbReference>
<evidence type="ECO:0000313" key="2">
    <source>
        <dbReference type="Proteomes" id="UP001054252"/>
    </source>
</evidence>
<gene>
    <name evidence="1" type="ORF">SLEP1_g3947</name>
</gene>
<keyword evidence="2" id="KW-1185">Reference proteome</keyword>
<protein>
    <submittedName>
        <fullName evidence="1">Uncharacterized protein</fullName>
    </submittedName>
</protein>
<reference evidence="1 2" key="1">
    <citation type="journal article" date="2021" name="Commun. Biol.">
        <title>The genome of Shorea leprosula (Dipterocarpaceae) highlights the ecological relevance of drought in aseasonal tropical rainforests.</title>
        <authorList>
            <person name="Ng K.K.S."/>
            <person name="Kobayashi M.J."/>
            <person name="Fawcett J.A."/>
            <person name="Hatakeyama M."/>
            <person name="Paape T."/>
            <person name="Ng C.H."/>
            <person name="Ang C.C."/>
            <person name="Tnah L.H."/>
            <person name="Lee C.T."/>
            <person name="Nishiyama T."/>
            <person name="Sese J."/>
            <person name="O'Brien M.J."/>
            <person name="Copetti D."/>
            <person name="Mohd Noor M.I."/>
            <person name="Ong R.C."/>
            <person name="Putra M."/>
            <person name="Sireger I.Z."/>
            <person name="Indrioko S."/>
            <person name="Kosugi Y."/>
            <person name="Izuno A."/>
            <person name="Isagi Y."/>
            <person name="Lee S.L."/>
            <person name="Shimizu K.K."/>
        </authorList>
    </citation>
    <scope>NUCLEOTIDE SEQUENCE [LARGE SCALE GENOMIC DNA]</scope>
    <source>
        <strain evidence="1">214</strain>
    </source>
</reference>
<dbReference type="AlphaFoldDB" id="A0AAV5HT57"/>
<evidence type="ECO:0000313" key="1">
    <source>
        <dbReference type="EMBL" id="GKU89870.1"/>
    </source>
</evidence>
<dbReference type="Proteomes" id="UP001054252">
    <property type="component" value="Unassembled WGS sequence"/>
</dbReference>
<organism evidence="1 2">
    <name type="scientific">Rubroshorea leprosula</name>
    <dbReference type="NCBI Taxonomy" id="152421"/>
    <lineage>
        <taxon>Eukaryota</taxon>
        <taxon>Viridiplantae</taxon>
        <taxon>Streptophyta</taxon>
        <taxon>Embryophyta</taxon>
        <taxon>Tracheophyta</taxon>
        <taxon>Spermatophyta</taxon>
        <taxon>Magnoliopsida</taxon>
        <taxon>eudicotyledons</taxon>
        <taxon>Gunneridae</taxon>
        <taxon>Pentapetalae</taxon>
        <taxon>rosids</taxon>
        <taxon>malvids</taxon>
        <taxon>Malvales</taxon>
        <taxon>Dipterocarpaceae</taxon>
        <taxon>Rubroshorea</taxon>
    </lineage>
</organism>
<comment type="caution">
    <text evidence="1">The sequence shown here is derived from an EMBL/GenBank/DDBJ whole genome shotgun (WGS) entry which is preliminary data.</text>
</comment>
<accession>A0AAV5HT57</accession>
<proteinExistence type="predicted"/>
<name>A0AAV5HT57_9ROSI</name>